<gene>
    <name evidence="5" type="ORF">CSC94_21505</name>
</gene>
<dbReference type="InterPro" id="IPR043128">
    <property type="entry name" value="Rev_trsase/Diguanyl_cyclase"/>
</dbReference>
<dbReference type="GO" id="GO:0052621">
    <property type="term" value="F:diguanylate cyclase activity"/>
    <property type="evidence" value="ECO:0007669"/>
    <property type="project" value="UniProtKB-EC"/>
</dbReference>
<dbReference type="PANTHER" id="PTHR45138:SF9">
    <property type="entry name" value="DIGUANYLATE CYCLASE DGCM-RELATED"/>
    <property type="match status" value="1"/>
</dbReference>
<comment type="catalytic activity">
    <reaction evidence="2">
        <text>2 GTP = 3',3'-c-di-GMP + 2 diphosphate</text>
        <dbReference type="Rhea" id="RHEA:24898"/>
        <dbReference type="ChEBI" id="CHEBI:33019"/>
        <dbReference type="ChEBI" id="CHEBI:37565"/>
        <dbReference type="ChEBI" id="CHEBI:58805"/>
        <dbReference type="EC" id="2.7.7.65"/>
    </reaction>
</comment>
<name>A0A2G1QHB2_9HYPH</name>
<dbReference type="InterPro" id="IPR029787">
    <property type="entry name" value="Nucleotide_cyclase"/>
</dbReference>
<protein>
    <recommendedName>
        <fullName evidence="1">diguanylate cyclase</fullName>
        <ecNumber evidence="1">2.7.7.65</ecNumber>
    </recommendedName>
</protein>
<dbReference type="EMBL" id="PDVP01000020">
    <property type="protein sequence ID" value="PHP64913.1"/>
    <property type="molecule type" value="Genomic_DNA"/>
</dbReference>
<organism evidence="5 6">
    <name type="scientific">Zhengella mangrovi</name>
    <dbReference type="NCBI Taxonomy" id="1982044"/>
    <lineage>
        <taxon>Bacteria</taxon>
        <taxon>Pseudomonadati</taxon>
        <taxon>Pseudomonadota</taxon>
        <taxon>Alphaproteobacteria</taxon>
        <taxon>Hyphomicrobiales</taxon>
        <taxon>Notoacmeibacteraceae</taxon>
        <taxon>Zhengella</taxon>
    </lineage>
</organism>
<dbReference type="Proteomes" id="UP000221168">
    <property type="component" value="Unassembled WGS sequence"/>
</dbReference>
<evidence type="ECO:0000313" key="5">
    <source>
        <dbReference type="EMBL" id="PHP64913.1"/>
    </source>
</evidence>
<feature type="transmembrane region" description="Helical" evidence="3">
    <location>
        <begin position="20"/>
        <end position="47"/>
    </location>
</feature>
<dbReference type="NCBIfam" id="TIGR00254">
    <property type="entry name" value="GGDEF"/>
    <property type="match status" value="1"/>
</dbReference>
<dbReference type="OrthoDB" id="9812260at2"/>
<accession>A0A2G1QHB2</accession>
<evidence type="ECO:0000256" key="1">
    <source>
        <dbReference type="ARBA" id="ARBA00012528"/>
    </source>
</evidence>
<keyword evidence="3" id="KW-1133">Transmembrane helix</keyword>
<evidence type="ECO:0000259" key="4">
    <source>
        <dbReference type="PROSITE" id="PS50887"/>
    </source>
</evidence>
<proteinExistence type="predicted"/>
<comment type="caution">
    <text evidence="5">The sequence shown here is derived from an EMBL/GenBank/DDBJ whole genome shotgun (WGS) entry which is preliminary data.</text>
</comment>
<dbReference type="PANTHER" id="PTHR45138">
    <property type="entry name" value="REGULATORY COMPONENTS OF SENSORY TRANSDUCTION SYSTEM"/>
    <property type="match status" value="1"/>
</dbReference>
<dbReference type="InterPro" id="IPR000160">
    <property type="entry name" value="GGDEF_dom"/>
</dbReference>
<dbReference type="SUPFAM" id="SSF55073">
    <property type="entry name" value="Nucleotide cyclase"/>
    <property type="match status" value="1"/>
</dbReference>
<dbReference type="SMART" id="SM00267">
    <property type="entry name" value="GGDEF"/>
    <property type="match status" value="1"/>
</dbReference>
<dbReference type="RefSeq" id="WP_099308446.1">
    <property type="nucleotide sequence ID" value="NZ_PDVP01000020.1"/>
</dbReference>
<dbReference type="InterPro" id="IPR050469">
    <property type="entry name" value="Diguanylate_Cyclase"/>
</dbReference>
<dbReference type="CDD" id="cd01949">
    <property type="entry name" value="GGDEF"/>
    <property type="match status" value="1"/>
</dbReference>
<keyword evidence="3" id="KW-0812">Transmembrane</keyword>
<evidence type="ECO:0000256" key="2">
    <source>
        <dbReference type="ARBA" id="ARBA00034247"/>
    </source>
</evidence>
<dbReference type="PROSITE" id="PS50887">
    <property type="entry name" value="GGDEF"/>
    <property type="match status" value="1"/>
</dbReference>
<reference evidence="5 6" key="1">
    <citation type="submission" date="2017-10" db="EMBL/GenBank/DDBJ databases">
        <title>Sedimentibacterium mangrovi gen. nov., sp. nov., a novel member of family Phyllobacteriacea isolated from mangrove sediment.</title>
        <authorList>
            <person name="Liao H."/>
            <person name="Tian Y."/>
        </authorList>
    </citation>
    <scope>NUCLEOTIDE SEQUENCE [LARGE SCALE GENOMIC DNA]</scope>
    <source>
        <strain evidence="5 6">X9-2-2</strain>
    </source>
</reference>
<evidence type="ECO:0000313" key="6">
    <source>
        <dbReference type="Proteomes" id="UP000221168"/>
    </source>
</evidence>
<evidence type="ECO:0000256" key="3">
    <source>
        <dbReference type="SAM" id="Phobius"/>
    </source>
</evidence>
<feature type="domain" description="GGDEF" evidence="4">
    <location>
        <begin position="119"/>
        <end position="251"/>
    </location>
</feature>
<keyword evidence="3" id="KW-0472">Membrane</keyword>
<dbReference type="AlphaFoldDB" id="A0A2G1QHB2"/>
<dbReference type="EC" id="2.7.7.65" evidence="1"/>
<dbReference type="Pfam" id="PF00990">
    <property type="entry name" value="GGDEF"/>
    <property type="match status" value="1"/>
</dbReference>
<keyword evidence="6" id="KW-1185">Reference proteome</keyword>
<feature type="transmembrane region" description="Helical" evidence="3">
    <location>
        <begin position="53"/>
        <end position="78"/>
    </location>
</feature>
<sequence length="267" mass="29178">MRSMIILLFRWLRLDRPVNVLLYTLAFTAFTITVTVASLTIGMLFIAPDLPGYVLGGVIGIGTAISGFITLPISFIILSTLHLQLKTLSEVRATVRYDSLTGALNRSAFMRYAIGNWRGGGAFLMVDADHFKQINDTYGHAAGDEALKRIADTLVEQVGETGEVGRLGGEEFAIFLPGLTLEEGETLAETLLEAMRLQDLPALRGERRITVSIGVVGCEGNVRIEDVMNLADVLLYQAKHKGRDCAVSPRTVTRPEILRDLPAFRAA</sequence>
<dbReference type="Gene3D" id="3.30.70.270">
    <property type="match status" value="1"/>
</dbReference>